<proteinExistence type="predicted"/>
<accession>A0ABS3FNR9</accession>
<gene>
    <name evidence="2" type="ORF">J0895_06545</name>
</gene>
<dbReference type="Proteomes" id="UP000664844">
    <property type="component" value="Unassembled WGS sequence"/>
</dbReference>
<dbReference type="Pfam" id="PF14271">
    <property type="entry name" value="DUF4359"/>
    <property type="match status" value="1"/>
</dbReference>
<dbReference type="RefSeq" id="WP_207087303.1">
    <property type="nucleotide sequence ID" value="NZ_JAFLQW010000182.1"/>
</dbReference>
<evidence type="ECO:0000313" key="2">
    <source>
        <dbReference type="EMBL" id="MBO0348764.1"/>
    </source>
</evidence>
<organism evidence="2 3">
    <name type="scientific">Phormidium pseudopriestleyi FRX01</name>
    <dbReference type="NCBI Taxonomy" id="1759528"/>
    <lineage>
        <taxon>Bacteria</taxon>
        <taxon>Bacillati</taxon>
        <taxon>Cyanobacteriota</taxon>
        <taxon>Cyanophyceae</taxon>
        <taxon>Oscillatoriophycideae</taxon>
        <taxon>Oscillatoriales</taxon>
        <taxon>Oscillatoriaceae</taxon>
        <taxon>Phormidium</taxon>
    </lineage>
</organism>
<name>A0ABS3FNR9_9CYAN</name>
<comment type="caution">
    <text evidence="2">The sequence shown here is derived from an EMBL/GenBank/DDBJ whole genome shotgun (WGS) entry which is preliminary data.</text>
</comment>
<keyword evidence="1" id="KW-0732">Signal</keyword>
<evidence type="ECO:0000256" key="1">
    <source>
        <dbReference type="SAM" id="SignalP"/>
    </source>
</evidence>
<feature type="chain" id="PRO_5046857737" evidence="1">
    <location>
        <begin position="24"/>
        <end position="122"/>
    </location>
</feature>
<protein>
    <submittedName>
        <fullName evidence="2">DUF4359 domain-containing protein</fullName>
    </submittedName>
</protein>
<dbReference type="EMBL" id="JAFLQW010000182">
    <property type="protein sequence ID" value="MBO0348764.1"/>
    <property type="molecule type" value="Genomic_DNA"/>
</dbReference>
<reference evidence="2 3" key="1">
    <citation type="submission" date="2021-03" db="EMBL/GenBank/DDBJ databases">
        <title>Metabolic Capacity of the Antarctic Cyanobacterium Phormidium pseudopriestleyi that Sustains Oxygenic Photosynthesis in the Presence of Hydrogen Sulfide.</title>
        <authorList>
            <person name="Lumian J.E."/>
            <person name="Jungblut A.D."/>
            <person name="Dillon M.L."/>
            <person name="Hawes I."/>
            <person name="Doran P.T."/>
            <person name="Mackey T.J."/>
            <person name="Dick G.J."/>
            <person name="Grettenberger C.L."/>
            <person name="Sumner D.Y."/>
        </authorList>
    </citation>
    <scope>NUCLEOTIDE SEQUENCE [LARGE SCALE GENOMIC DNA]</scope>
    <source>
        <strain evidence="2 3">FRX01</strain>
    </source>
</reference>
<feature type="signal peptide" evidence="1">
    <location>
        <begin position="1"/>
        <end position="23"/>
    </location>
</feature>
<evidence type="ECO:0000313" key="3">
    <source>
        <dbReference type="Proteomes" id="UP000664844"/>
    </source>
</evidence>
<sequence>MKKINAIAAITGTVLVGLGVAMAVTNPGPESYHDYASQRLMEYAQENACDRLPIAKGSCVAAIGSVQSDIEDIIRRNTQRQNFVLWSVYKTDLSLPLPLIPAYQFETVGAFQSFYTYEYKKQ</sequence>
<dbReference type="InterPro" id="IPR025578">
    <property type="entry name" value="DUF4359"/>
</dbReference>
<keyword evidence="3" id="KW-1185">Reference proteome</keyword>